<gene>
    <name evidence="3" type="ORF">ACG00X_14070</name>
</gene>
<comment type="caution">
    <text evidence="3">The sequence shown here is derived from an EMBL/GenBank/DDBJ whole genome shotgun (WGS) entry which is preliminary data.</text>
</comment>
<feature type="transmembrane region" description="Helical" evidence="1">
    <location>
        <begin position="230"/>
        <end position="252"/>
    </location>
</feature>
<evidence type="ECO:0000313" key="3">
    <source>
        <dbReference type="EMBL" id="MFG6457963.1"/>
    </source>
</evidence>
<dbReference type="PANTHER" id="PTHR23028:SF53">
    <property type="entry name" value="ACYL_TRANSF_3 DOMAIN-CONTAINING PROTEIN"/>
    <property type="match status" value="1"/>
</dbReference>
<feature type="transmembrane region" description="Helical" evidence="1">
    <location>
        <begin position="155"/>
        <end position="178"/>
    </location>
</feature>
<feature type="transmembrane region" description="Helical" evidence="1">
    <location>
        <begin position="264"/>
        <end position="283"/>
    </location>
</feature>
<feature type="transmembrane region" description="Helical" evidence="1">
    <location>
        <begin position="190"/>
        <end position="210"/>
    </location>
</feature>
<dbReference type="PANTHER" id="PTHR23028">
    <property type="entry name" value="ACETYLTRANSFERASE"/>
    <property type="match status" value="1"/>
</dbReference>
<keyword evidence="1" id="KW-1133">Transmembrane helix</keyword>
<feature type="transmembrane region" description="Helical" evidence="1">
    <location>
        <begin position="62"/>
        <end position="83"/>
    </location>
</feature>
<keyword evidence="3" id="KW-0012">Acyltransferase</keyword>
<dbReference type="RefSeq" id="WP_394488819.1">
    <property type="nucleotide sequence ID" value="NZ_JBIGIA010000010.1"/>
</dbReference>
<keyword evidence="1" id="KW-0812">Transmembrane</keyword>
<name>A0ABW7G7Q5_9BURK</name>
<sequence>MSPLRRWFEARLELGRELGAATLRPMEGLRGVAVLLVFLVHYATLVSPWVPAHGPASVILDAVHAIGNVGVDLFFVLSGFLIYGGLIVAERPFLDYLWRRVRRIYPAFLAVFALYLVLSIGLGRTENLPREPGAATLYVLWNLLLLPGLTPIKPLIAVAWSLSYEFCFYLLAPLVIALTGLRQRSRRWRVGFIVLMTVLALAGFAIWGGPVRMTMFLAGMLLHEWLSGENPPGCSAVVGLAAGLLALAVPLVPMPGPALQALRVGLIYAGFFCLCLAAFQRPGNALGRCLAWTPLRWMGNVSYSYYLLHGLALQAFFSVAQRFISPGHDGLALALLLPAWLATLPPCLMLFLLIERPLSLAPKSATARSPAAALKS</sequence>
<feature type="transmembrane region" description="Helical" evidence="1">
    <location>
        <begin position="104"/>
        <end position="122"/>
    </location>
</feature>
<reference evidence="3 4" key="1">
    <citation type="submission" date="2024-09" db="EMBL/GenBank/DDBJ databases">
        <title>Novel species of the genus Pelomonas and Roseateles isolated from streams.</title>
        <authorList>
            <person name="Lu H."/>
        </authorList>
    </citation>
    <scope>NUCLEOTIDE SEQUENCE [LARGE SCALE GENOMIC DNA]</scope>
    <source>
        <strain evidence="3 4">BYS96W</strain>
    </source>
</reference>
<evidence type="ECO:0000256" key="1">
    <source>
        <dbReference type="SAM" id="Phobius"/>
    </source>
</evidence>
<protein>
    <submittedName>
        <fullName evidence="3">Acyltransferase family protein</fullName>
        <ecNumber evidence="3">2.3.-.-</ecNumber>
    </submittedName>
</protein>
<evidence type="ECO:0000313" key="4">
    <source>
        <dbReference type="Proteomes" id="UP001606305"/>
    </source>
</evidence>
<dbReference type="InterPro" id="IPR002656">
    <property type="entry name" value="Acyl_transf_3_dom"/>
</dbReference>
<dbReference type="EMBL" id="JBIGIA010000010">
    <property type="protein sequence ID" value="MFG6457963.1"/>
    <property type="molecule type" value="Genomic_DNA"/>
</dbReference>
<keyword evidence="3" id="KW-0808">Transferase</keyword>
<proteinExistence type="predicted"/>
<accession>A0ABW7G7Q5</accession>
<dbReference type="GO" id="GO:0016746">
    <property type="term" value="F:acyltransferase activity"/>
    <property type="evidence" value="ECO:0007669"/>
    <property type="project" value="UniProtKB-KW"/>
</dbReference>
<dbReference type="Pfam" id="PF01757">
    <property type="entry name" value="Acyl_transf_3"/>
    <property type="match status" value="1"/>
</dbReference>
<organism evidence="3 4">
    <name type="scientific">Pelomonas nitida</name>
    <dbReference type="NCBI Taxonomy" id="3299027"/>
    <lineage>
        <taxon>Bacteria</taxon>
        <taxon>Pseudomonadati</taxon>
        <taxon>Pseudomonadota</taxon>
        <taxon>Betaproteobacteria</taxon>
        <taxon>Burkholderiales</taxon>
        <taxon>Sphaerotilaceae</taxon>
        <taxon>Roseateles</taxon>
    </lineage>
</organism>
<dbReference type="Proteomes" id="UP001606305">
    <property type="component" value="Unassembled WGS sequence"/>
</dbReference>
<dbReference type="InterPro" id="IPR050879">
    <property type="entry name" value="Acyltransferase_3"/>
</dbReference>
<feature type="domain" description="Acyltransferase 3" evidence="2">
    <location>
        <begin position="27"/>
        <end position="340"/>
    </location>
</feature>
<evidence type="ECO:0000259" key="2">
    <source>
        <dbReference type="Pfam" id="PF01757"/>
    </source>
</evidence>
<feature type="transmembrane region" description="Helical" evidence="1">
    <location>
        <begin position="32"/>
        <end position="50"/>
    </location>
</feature>
<feature type="transmembrane region" description="Helical" evidence="1">
    <location>
        <begin position="332"/>
        <end position="354"/>
    </location>
</feature>
<keyword evidence="4" id="KW-1185">Reference proteome</keyword>
<keyword evidence="1" id="KW-0472">Membrane</keyword>
<feature type="transmembrane region" description="Helical" evidence="1">
    <location>
        <begin position="303"/>
        <end position="320"/>
    </location>
</feature>
<dbReference type="EC" id="2.3.-.-" evidence="3"/>